<keyword evidence="3" id="KW-0067">ATP-binding</keyword>
<dbReference type="InterPro" id="IPR046906">
    <property type="entry name" value="Mab-21_HhH/H2TH-like"/>
</dbReference>
<comment type="caution">
    <text evidence="6">The sequence shown here is derived from an EMBL/GenBank/DDBJ whole genome shotgun (WGS) entry which is preliminary data.</text>
</comment>
<dbReference type="Gene3D" id="3.30.460.90">
    <property type="match status" value="1"/>
</dbReference>
<dbReference type="Gene3D" id="1.10.1410.40">
    <property type="match status" value="1"/>
</dbReference>
<dbReference type="Pfam" id="PF03281">
    <property type="entry name" value="Mab-21"/>
    <property type="match status" value="1"/>
</dbReference>
<feature type="domain" description="Mab-21-like nucleotidyltransferase" evidence="4">
    <location>
        <begin position="76"/>
        <end position="261"/>
    </location>
</feature>
<reference evidence="6" key="1">
    <citation type="submission" date="2023-01" db="EMBL/GenBank/DDBJ databases">
        <title>Genome assembly of the deep-sea coral Lophelia pertusa.</title>
        <authorList>
            <person name="Herrera S."/>
            <person name="Cordes E."/>
        </authorList>
    </citation>
    <scope>NUCLEOTIDE SEQUENCE</scope>
    <source>
        <strain evidence="6">USNM1676648</strain>
        <tissue evidence="6">Polyp</tissue>
    </source>
</reference>
<dbReference type="SMART" id="SM01265">
    <property type="entry name" value="Mab-21"/>
    <property type="match status" value="1"/>
</dbReference>
<dbReference type="GO" id="GO:0005524">
    <property type="term" value="F:ATP binding"/>
    <property type="evidence" value="ECO:0007669"/>
    <property type="project" value="UniProtKB-KW"/>
</dbReference>
<evidence type="ECO:0000256" key="3">
    <source>
        <dbReference type="ARBA" id="ARBA00022840"/>
    </source>
</evidence>
<gene>
    <name evidence="6" type="ORF">OS493_011681</name>
</gene>
<dbReference type="InterPro" id="IPR046903">
    <property type="entry name" value="Mab-21-like_nuc_Trfase"/>
</dbReference>
<comment type="similarity">
    <text evidence="2">Belongs to the mab-21 family.</text>
</comment>
<evidence type="ECO:0000259" key="4">
    <source>
        <dbReference type="Pfam" id="PF03281"/>
    </source>
</evidence>
<evidence type="ECO:0000259" key="5">
    <source>
        <dbReference type="Pfam" id="PF20266"/>
    </source>
</evidence>
<keyword evidence="3" id="KW-0547">Nucleotide-binding</keyword>
<evidence type="ECO:0000256" key="2">
    <source>
        <dbReference type="ARBA" id="ARBA00008307"/>
    </source>
</evidence>
<organism evidence="6 7">
    <name type="scientific">Desmophyllum pertusum</name>
    <dbReference type="NCBI Taxonomy" id="174260"/>
    <lineage>
        <taxon>Eukaryota</taxon>
        <taxon>Metazoa</taxon>
        <taxon>Cnidaria</taxon>
        <taxon>Anthozoa</taxon>
        <taxon>Hexacorallia</taxon>
        <taxon>Scleractinia</taxon>
        <taxon>Caryophylliina</taxon>
        <taxon>Caryophylliidae</taxon>
        <taxon>Desmophyllum</taxon>
    </lineage>
</organism>
<proteinExistence type="inferred from homology"/>
<sequence>MEASTNKRFFYNLQSTPNWINNLLPRLQAENQLSGPSETFNLVQSIVNILLSAITKYDAKFSFQPVSSSSFFIEKEANHFELVIFLSQKSLHPAEIRLQEDGCLQGLTLIEMIENMRSYCIWKSLCRKATSEKEYLSSKMLRAELSNLLSKLLADMLFLQHYHDKTMQGIEVRNISSEDVVSIEIKIRGLTLIVDLVTAIDCEGLWPVHRDSSKVENNAKKPSEKGHTQPRRKTVNCGIQLVSKATSLEYHWRIWYCKAERFELNFNRFPQRRICFQLLKTFVYNELECSFLKPYHLQTVLLHESAKFSDENHWTVQKLPIRFYGLIRLLESFARDKFCPHFFSPSLNLFAEISSHNLRVFCQKVKVIKERHEKFSVFQPLQVEENTWL</sequence>
<protein>
    <submittedName>
        <fullName evidence="6">Uncharacterized protein</fullName>
    </submittedName>
</protein>
<evidence type="ECO:0000313" key="6">
    <source>
        <dbReference type="EMBL" id="KAJ7336480.1"/>
    </source>
</evidence>
<dbReference type="AlphaFoldDB" id="A0A9W9YDV3"/>
<accession>A0A9W9YDV3</accession>
<dbReference type="InterPro" id="IPR024810">
    <property type="entry name" value="MAB21L/cGLR"/>
</dbReference>
<dbReference type="GO" id="GO:0016779">
    <property type="term" value="F:nucleotidyltransferase activity"/>
    <property type="evidence" value="ECO:0007669"/>
    <property type="project" value="UniProtKB-ARBA"/>
</dbReference>
<name>A0A9W9YDV3_9CNID</name>
<dbReference type="PANTHER" id="PTHR10656:SF70">
    <property type="entry name" value="PROTEIN MAB-21-RELATED"/>
    <property type="match status" value="1"/>
</dbReference>
<dbReference type="EMBL" id="MU827782">
    <property type="protein sequence ID" value="KAJ7336480.1"/>
    <property type="molecule type" value="Genomic_DNA"/>
</dbReference>
<dbReference type="PANTHER" id="PTHR10656">
    <property type="entry name" value="CELL FATE DETERMINING PROTEIN MAB21-RELATED"/>
    <property type="match status" value="1"/>
</dbReference>
<feature type="domain" description="Mab-21-like HhH/H2TH-like" evidence="5">
    <location>
        <begin position="272"/>
        <end position="366"/>
    </location>
</feature>
<comment type="cofactor">
    <cofactor evidence="1">
        <name>Mg(2+)</name>
        <dbReference type="ChEBI" id="CHEBI:18420"/>
    </cofactor>
</comment>
<evidence type="ECO:0000313" key="7">
    <source>
        <dbReference type="Proteomes" id="UP001163046"/>
    </source>
</evidence>
<keyword evidence="7" id="KW-1185">Reference proteome</keyword>
<dbReference type="Proteomes" id="UP001163046">
    <property type="component" value="Unassembled WGS sequence"/>
</dbReference>
<evidence type="ECO:0000256" key="1">
    <source>
        <dbReference type="ARBA" id="ARBA00001946"/>
    </source>
</evidence>
<dbReference type="OrthoDB" id="5961151at2759"/>
<dbReference type="Pfam" id="PF20266">
    <property type="entry name" value="Mab-21_C"/>
    <property type="match status" value="1"/>
</dbReference>